<evidence type="ECO:0000259" key="11">
    <source>
        <dbReference type="PROSITE" id="PS50059"/>
    </source>
</evidence>
<reference evidence="12" key="1">
    <citation type="submission" date="2020-05" db="EMBL/GenBank/DDBJ databases">
        <authorList>
            <person name="Zhu T."/>
            <person name="Keshari N."/>
            <person name="Lu X."/>
        </authorList>
    </citation>
    <scope>NUCLEOTIDE SEQUENCE</scope>
    <source>
        <strain evidence="12">NK1-12</strain>
    </source>
</reference>
<dbReference type="GO" id="GO:0003755">
    <property type="term" value="F:peptidyl-prolyl cis-trans isomerase activity"/>
    <property type="evidence" value="ECO:0007669"/>
    <property type="project" value="UniProtKB-UniRule"/>
</dbReference>
<proteinExistence type="inferred from homology"/>
<dbReference type="AlphaFoldDB" id="A0AA96WCH4"/>
<evidence type="ECO:0000313" key="12">
    <source>
        <dbReference type="EMBL" id="WNZ22609.1"/>
    </source>
</evidence>
<evidence type="ECO:0000256" key="9">
    <source>
        <dbReference type="PROSITE-ProRule" id="PRU00277"/>
    </source>
</evidence>
<evidence type="ECO:0000256" key="10">
    <source>
        <dbReference type="RuleBase" id="RU003915"/>
    </source>
</evidence>
<keyword evidence="6" id="KW-0143">Chaperone</keyword>
<comment type="subcellular location">
    <subcellularLocation>
        <location evidence="2">Cytoplasm</location>
    </subcellularLocation>
</comment>
<dbReference type="SUPFAM" id="SSF54534">
    <property type="entry name" value="FKBP-like"/>
    <property type="match status" value="1"/>
</dbReference>
<dbReference type="PROSITE" id="PS50059">
    <property type="entry name" value="FKBP_PPIASE"/>
    <property type="match status" value="1"/>
</dbReference>
<evidence type="ECO:0000256" key="8">
    <source>
        <dbReference type="ARBA" id="ARBA00037071"/>
    </source>
</evidence>
<evidence type="ECO:0000256" key="6">
    <source>
        <dbReference type="ARBA" id="ARBA00023186"/>
    </source>
</evidence>
<protein>
    <recommendedName>
        <fullName evidence="10">Peptidyl-prolyl cis-trans isomerase</fullName>
        <ecNumber evidence="10">5.2.1.8</ecNumber>
    </recommendedName>
</protein>
<dbReference type="GO" id="GO:0042026">
    <property type="term" value="P:protein refolding"/>
    <property type="evidence" value="ECO:0007669"/>
    <property type="project" value="UniProtKB-ARBA"/>
</dbReference>
<dbReference type="InterPro" id="IPR046357">
    <property type="entry name" value="PPIase_dom_sf"/>
</dbReference>
<dbReference type="PANTHER" id="PTHR47861:SF3">
    <property type="entry name" value="FKBP-TYPE PEPTIDYL-PROLYL CIS-TRANS ISOMERASE SLYD"/>
    <property type="match status" value="1"/>
</dbReference>
<dbReference type="Gene3D" id="3.10.50.40">
    <property type="match status" value="1"/>
</dbReference>
<comment type="function">
    <text evidence="8">Also involved in hydrogenase metallocenter assembly, probably by participating in the nickel insertion step. This function in hydrogenase biosynthesis requires chaperone activity and the presence of the metal-binding domain, but not PPIase activity.</text>
</comment>
<feature type="domain" description="PPIase FKBP-type" evidence="11">
    <location>
        <begin position="7"/>
        <end position="101"/>
    </location>
</feature>
<dbReference type="EC" id="5.2.1.8" evidence="10"/>
<sequence>MAQAKAGDTVAVHYTGKLEDGTVFDSSEGGMPLEFAIGSGNVIPGFEEAVIGMSPGDTKTAKIPSDEAYGPYYEERVLVVDRQQIPADLPIDIGAQLQIQQQGGMVIPVVITDITDGQVTLDANHPLAGEDLTFEIRLVAIS</sequence>
<comment type="similarity">
    <text evidence="3 10">Belongs to the FKBP-type PPIase family.</text>
</comment>
<evidence type="ECO:0000256" key="5">
    <source>
        <dbReference type="ARBA" id="ARBA00023110"/>
    </source>
</evidence>
<evidence type="ECO:0000256" key="1">
    <source>
        <dbReference type="ARBA" id="ARBA00000971"/>
    </source>
</evidence>
<keyword evidence="5 9" id="KW-0697">Rotamase</keyword>
<accession>A0AA96WCH4</accession>
<gene>
    <name evidence="12" type="ORF">HJG54_06880</name>
</gene>
<keyword evidence="7 9" id="KW-0413">Isomerase</keyword>
<dbReference type="Pfam" id="PF00254">
    <property type="entry name" value="FKBP_C"/>
    <property type="match status" value="1"/>
</dbReference>
<dbReference type="RefSeq" id="WP_036004162.1">
    <property type="nucleotide sequence ID" value="NZ_CP053586.1"/>
</dbReference>
<dbReference type="EMBL" id="CP053586">
    <property type="protein sequence ID" value="WNZ22609.1"/>
    <property type="molecule type" value="Genomic_DNA"/>
</dbReference>
<dbReference type="PANTHER" id="PTHR47861">
    <property type="entry name" value="FKBP-TYPE PEPTIDYL-PROLYL CIS-TRANS ISOMERASE SLYD"/>
    <property type="match status" value="1"/>
</dbReference>
<organism evidence="12">
    <name type="scientific">Leptolyngbya sp. NK1-12</name>
    <dbReference type="NCBI Taxonomy" id="2547451"/>
    <lineage>
        <taxon>Bacteria</taxon>
        <taxon>Bacillati</taxon>
        <taxon>Cyanobacteriota</taxon>
        <taxon>Cyanophyceae</taxon>
        <taxon>Leptolyngbyales</taxon>
        <taxon>Leptolyngbyaceae</taxon>
        <taxon>Leptolyngbya group</taxon>
        <taxon>Leptolyngbya</taxon>
    </lineage>
</organism>
<evidence type="ECO:0000256" key="2">
    <source>
        <dbReference type="ARBA" id="ARBA00004496"/>
    </source>
</evidence>
<dbReference type="InterPro" id="IPR001179">
    <property type="entry name" value="PPIase_FKBP_dom"/>
</dbReference>
<evidence type="ECO:0000256" key="3">
    <source>
        <dbReference type="ARBA" id="ARBA00006577"/>
    </source>
</evidence>
<evidence type="ECO:0000256" key="4">
    <source>
        <dbReference type="ARBA" id="ARBA00022490"/>
    </source>
</evidence>
<name>A0AA96WCH4_9CYAN</name>
<evidence type="ECO:0000256" key="7">
    <source>
        <dbReference type="ARBA" id="ARBA00023235"/>
    </source>
</evidence>
<keyword evidence="4" id="KW-0963">Cytoplasm</keyword>
<dbReference type="GO" id="GO:0005737">
    <property type="term" value="C:cytoplasm"/>
    <property type="evidence" value="ECO:0007669"/>
    <property type="project" value="UniProtKB-SubCell"/>
</dbReference>
<comment type="catalytic activity">
    <reaction evidence="1 9 10">
        <text>[protein]-peptidylproline (omega=180) = [protein]-peptidylproline (omega=0)</text>
        <dbReference type="Rhea" id="RHEA:16237"/>
        <dbReference type="Rhea" id="RHEA-COMP:10747"/>
        <dbReference type="Rhea" id="RHEA-COMP:10748"/>
        <dbReference type="ChEBI" id="CHEBI:83833"/>
        <dbReference type="ChEBI" id="CHEBI:83834"/>
        <dbReference type="EC" id="5.2.1.8"/>
    </reaction>
</comment>